<evidence type="ECO:0000256" key="5">
    <source>
        <dbReference type="HAMAP-Rule" id="MF_00656"/>
    </source>
</evidence>
<comment type="pathway">
    <text evidence="1 5">Cofactor biosynthesis; pyrroloquinoline quinone biosynthesis.</text>
</comment>
<comment type="function">
    <text evidence="5">Required for coenzyme pyrroloquinoline quinone (PQQ) biosynthesis. PQQ is probably formed by cross-linking a specific glutamate to a specific tyrosine residue and excising these residues from the peptide.</text>
</comment>
<dbReference type="AlphaFoldDB" id="A0AAI8MA52"/>
<sequence>MIFAAQHGPLRENFTGELLCSHYFNPWADTSEFAKWRADMAWKAPKIVEVPCGMEINMYVSATRK</sequence>
<protein>
    <recommendedName>
        <fullName evidence="3 5">Coenzyme PQQ synthesis protein A</fullName>
    </recommendedName>
    <alternativeName>
        <fullName evidence="5">Pyrroloquinoline quinone biosynthesis protein A</fullName>
    </alternativeName>
</protein>
<dbReference type="GO" id="GO:0018189">
    <property type="term" value="P:pyrroloquinoline quinone biosynthetic process"/>
    <property type="evidence" value="ECO:0007669"/>
    <property type="project" value="UniProtKB-UniRule"/>
</dbReference>
<reference evidence="6 7" key="1">
    <citation type="journal article" date="2012" name="Microbes Environ.">
        <title>Complete genome sequence of Bradyrhizobium sp. S23321: insights into symbiosis evolution in soil oligotrophs.</title>
        <authorList>
            <person name="Okubo T."/>
            <person name="Tsukui T."/>
            <person name="Maita H."/>
            <person name="Okamoto S."/>
            <person name="Oshima K."/>
            <person name="Fujisawa T."/>
            <person name="Saito A."/>
            <person name="Futamata H."/>
            <person name="Hattori R."/>
            <person name="Shimomura Y."/>
            <person name="Haruta S."/>
            <person name="Morimoto S."/>
            <person name="Wang Y."/>
            <person name="Sakai Y."/>
            <person name="Hattori M."/>
            <person name="Aizawa S."/>
            <person name="Nagashima K.V.P."/>
            <person name="Masuda S."/>
            <person name="Hattori T."/>
            <person name="Yamashita A."/>
            <person name="Bao Z."/>
            <person name="Hayatsu M."/>
            <person name="Kajiya-Kanegae H."/>
            <person name="Yoshinaga I."/>
            <person name="Sakamoto K."/>
            <person name="Toyota K."/>
            <person name="Nakao M."/>
            <person name="Kohara M."/>
            <person name="Anda M."/>
            <person name="Niwa R."/>
            <person name="Jung-Hwan P."/>
            <person name="Sameshima-Saito R."/>
            <person name="Tokuda S."/>
            <person name="Yamamoto S."/>
            <person name="Yamamoto S."/>
            <person name="Yokoyama T."/>
            <person name="Akutsu T."/>
            <person name="Nakamura Y."/>
            <person name="Nakahira-Yanaka Y."/>
            <person name="Takada Hoshino Y."/>
            <person name="Hirakawa H."/>
            <person name="Mitsui H."/>
            <person name="Terasawa K."/>
            <person name="Itakura M."/>
            <person name="Sato S."/>
            <person name="Ikeda-Ohtsubo W."/>
            <person name="Sakakura N."/>
            <person name="Kaminuma E."/>
            <person name="Minamisawa K."/>
        </authorList>
    </citation>
    <scope>NUCLEOTIDE SEQUENCE [LARGE SCALE GENOMIC DNA]</scope>
    <source>
        <strain evidence="6 7">S23321</strain>
    </source>
</reference>
<evidence type="ECO:0000256" key="3">
    <source>
        <dbReference type="ARBA" id="ARBA00015086"/>
    </source>
</evidence>
<dbReference type="EMBL" id="AP012279">
    <property type="protein sequence ID" value="BAL74795.1"/>
    <property type="molecule type" value="Genomic_DNA"/>
</dbReference>
<keyword evidence="4 5" id="KW-0884">PQQ biosynthesis</keyword>
<feature type="cross-link" description="Pyrroloquinoline quinone (Glu-Tyr)" evidence="5">
    <location>
        <begin position="55"/>
        <end position="59"/>
    </location>
</feature>
<dbReference type="HAMAP" id="MF_00656">
    <property type="entry name" value="PQQ_syn_PqqA"/>
    <property type="match status" value="1"/>
</dbReference>
<dbReference type="KEGG" id="brs:S23_15780"/>
<dbReference type="Pfam" id="PF08042">
    <property type="entry name" value="PqqA"/>
    <property type="match status" value="1"/>
</dbReference>
<proteinExistence type="inferred from homology"/>
<dbReference type="Proteomes" id="UP000007886">
    <property type="component" value="Chromosome"/>
</dbReference>
<evidence type="ECO:0000256" key="1">
    <source>
        <dbReference type="ARBA" id="ARBA00004886"/>
    </source>
</evidence>
<evidence type="ECO:0000313" key="7">
    <source>
        <dbReference type="Proteomes" id="UP000007886"/>
    </source>
</evidence>
<evidence type="ECO:0000313" key="6">
    <source>
        <dbReference type="EMBL" id="BAL74795.1"/>
    </source>
</evidence>
<comment type="similarity">
    <text evidence="2 5">Belongs to the PqqA family.</text>
</comment>
<gene>
    <name evidence="5 6" type="primary">pqqA</name>
    <name evidence="6" type="ORF">S23_15780</name>
</gene>
<accession>A0AAI8MA52</accession>
<evidence type="ECO:0000256" key="2">
    <source>
        <dbReference type="ARBA" id="ARBA00009325"/>
    </source>
</evidence>
<keyword evidence="7" id="KW-1185">Reference proteome</keyword>
<dbReference type="NCBIfam" id="TIGR02107">
    <property type="entry name" value="PQQ_syn_pqqA"/>
    <property type="match status" value="1"/>
</dbReference>
<organism evidence="6 7">
    <name type="scientific">Bradyrhizobium cosmicum</name>
    <dbReference type="NCBI Taxonomy" id="1404864"/>
    <lineage>
        <taxon>Bacteria</taxon>
        <taxon>Pseudomonadati</taxon>
        <taxon>Pseudomonadota</taxon>
        <taxon>Alphaproteobacteria</taxon>
        <taxon>Hyphomicrobiales</taxon>
        <taxon>Nitrobacteraceae</taxon>
        <taxon>Bradyrhizobium</taxon>
    </lineage>
</organism>
<dbReference type="InterPro" id="IPR011725">
    <property type="entry name" value="PQQ_synth_PqqA"/>
</dbReference>
<name>A0AAI8MA52_9BRAD</name>
<evidence type="ECO:0000256" key="4">
    <source>
        <dbReference type="ARBA" id="ARBA00022905"/>
    </source>
</evidence>